<dbReference type="PANTHER" id="PTHR19134:SF561">
    <property type="entry name" value="PROTEIN TYROSINE PHOSPHATASE 36E, ISOFORM A"/>
    <property type="match status" value="1"/>
</dbReference>
<dbReference type="SUPFAM" id="SSF52799">
    <property type="entry name" value="(Phosphotyrosine protein) phosphatases II"/>
    <property type="match status" value="2"/>
</dbReference>
<dbReference type="InParanoid" id="A0A1Y2AU90"/>
<dbReference type="AlphaFoldDB" id="A0A1Y2AU90"/>
<organism evidence="7 8">
    <name type="scientific">Naematelia encephala</name>
    <dbReference type="NCBI Taxonomy" id="71784"/>
    <lineage>
        <taxon>Eukaryota</taxon>
        <taxon>Fungi</taxon>
        <taxon>Dikarya</taxon>
        <taxon>Basidiomycota</taxon>
        <taxon>Agaricomycotina</taxon>
        <taxon>Tremellomycetes</taxon>
        <taxon>Tremellales</taxon>
        <taxon>Naemateliaceae</taxon>
        <taxon>Naematelia</taxon>
    </lineage>
</organism>
<dbReference type="STRING" id="71784.A0A1Y2AU90"/>
<gene>
    <name evidence="7" type="ORF">BCR39DRAFT_542036</name>
</gene>
<feature type="compositionally biased region" description="Gly residues" evidence="3">
    <location>
        <begin position="208"/>
        <end position="218"/>
    </location>
</feature>
<feature type="region of interest" description="Disordered" evidence="3">
    <location>
        <begin position="482"/>
        <end position="544"/>
    </location>
</feature>
<dbReference type="PROSITE" id="PS50206">
    <property type="entry name" value="RHODANESE_3"/>
    <property type="match status" value="1"/>
</dbReference>
<feature type="domain" description="Tyrosine specific protein phosphatases" evidence="5">
    <location>
        <begin position="849"/>
        <end position="903"/>
    </location>
</feature>
<name>A0A1Y2AU90_9TREE</name>
<dbReference type="InterPro" id="IPR003595">
    <property type="entry name" value="Tyr_Pase_cat"/>
</dbReference>
<comment type="similarity">
    <text evidence="1">Belongs to the protein-tyrosine phosphatase family. Non-receptor class subfamily.</text>
</comment>
<reference evidence="7 8" key="1">
    <citation type="submission" date="2016-07" db="EMBL/GenBank/DDBJ databases">
        <title>Pervasive Adenine N6-methylation of Active Genes in Fungi.</title>
        <authorList>
            <consortium name="DOE Joint Genome Institute"/>
            <person name="Mondo S.J."/>
            <person name="Dannebaum R.O."/>
            <person name="Kuo R.C."/>
            <person name="Labutti K."/>
            <person name="Haridas S."/>
            <person name="Kuo A."/>
            <person name="Salamov A."/>
            <person name="Ahrendt S.R."/>
            <person name="Lipzen A."/>
            <person name="Sullivan W."/>
            <person name="Andreopoulos W.B."/>
            <person name="Clum A."/>
            <person name="Lindquist E."/>
            <person name="Daum C."/>
            <person name="Ramamoorthy G.K."/>
            <person name="Gryganskyi A."/>
            <person name="Culley D."/>
            <person name="Magnuson J.K."/>
            <person name="James T.Y."/>
            <person name="O'Malley M.A."/>
            <person name="Stajich J.E."/>
            <person name="Spatafora J.W."/>
            <person name="Visel A."/>
            <person name="Grigoriev I.V."/>
        </authorList>
    </citation>
    <scope>NUCLEOTIDE SEQUENCE [LARGE SCALE GENOMIC DNA]</scope>
    <source>
        <strain evidence="7 8">68-887.2</strain>
    </source>
</reference>
<dbReference type="InterPro" id="IPR050348">
    <property type="entry name" value="Protein-Tyr_Phosphatase"/>
</dbReference>
<feature type="region of interest" description="Disordered" evidence="3">
    <location>
        <begin position="991"/>
        <end position="1051"/>
    </location>
</feature>
<proteinExistence type="inferred from homology"/>
<dbReference type="PROSITE" id="PS50055">
    <property type="entry name" value="TYR_PHOSPHATASE_PTP"/>
    <property type="match status" value="1"/>
</dbReference>
<dbReference type="SMART" id="SM00194">
    <property type="entry name" value="PTPc"/>
    <property type="match status" value="1"/>
</dbReference>
<feature type="compositionally biased region" description="Low complexity" evidence="3">
    <location>
        <begin position="50"/>
        <end position="103"/>
    </location>
</feature>
<dbReference type="InterPro" id="IPR000242">
    <property type="entry name" value="PTP_cat"/>
</dbReference>
<feature type="compositionally biased region" description="Basic residues" evidence="3">
    <location>
        <begin position="1139"/>
        <end position="1149"/>
    </location>
</feature>
<dbReference type="SUPFAM" id="SSF52821">
    <property type="entry name" value="Rhodanese/Cell cycle control phosphatase"/>
    <property type="match status" value="1"/>
</dbReference>
<evidence type="ECO:0000259" key="5">
    <source>
        <dbReference type="PROSITE" id="PS50056"/>
    </source>
</evidence>
<feature type="compositionally biased region" description="Low complexity" evidence="3">
    <location>
        <begin position="304"/>
        <end position="325"/>
    </location>
</feature>
<feature type="compositionally biased region" description="Polar residues" evidence="3">
    <location>
        <begin position="951"/>
        <end position="968"/>
    </location>
</feature>
<evidence type="ECO:0000256" key="3">
    <source>
        <dbReference type="SAM" id="MobiDB-lite"/>
    </source>
</evidence>
<dbReference type="InterPro" id="IPR016130">
    <property type="entry name" value="Tyr_Pase_AS"/>
</dbReference>
<feature type="region of interest" description="Disordered" evidence="3">
    <location>
        <begin position="257"/>
        <end position="325"/>
    </location>
</feature>
<dbReference type="PROSITE" id="PS00383">
    <property type="entry name" value="TYR_PHOSPHATASE_1"/>
    <property type="match status" value="1"/>
</dbReference>
<feature type="region of interest" description="Disordered" evidence="3">
    <location>
        <begin position="1127"/>
        <end position="1183"/>
    </location>
</feature>
<feature type="domain" description="Rhodanese" evidence="6">
    <location>
        <begin position="335"/>
        <end position="450"/>
    </location>
</feature>
<feature type="compositionally biased region" description="Low complexity" evidence="3">
    <location>
        <begin position="916"/>
        <end position="926"/>
    </location>
</feature>
<evidence type="ECO:0000259" key="6">
    <source>
        <dbReference type="PROSITE" id="PS50206"/>
    </source>
</evidence>
<feature type="region of interest" description="Disordered" evidence="3">
    <location>
        <begin position="32"/>
        <end position="232"/>
    </location>
</feature>
<dbReference type="InterPro" id="IPR000387">
    <property type="entry name" value="Tyr_Pase_dom"/>
</dbReference>
<dbReference type="Gene3D" id="3.90.190.10">
    <property type="entry name" value="Protein tyrosine phosphatase superfamily"/>
    <property type="match status" value="2"/>
</dbReference>
<evidence type="ECO:0000256" key="1">
    <source>
        <dbReference type="ARBA" id="ARBA00009649"/>
    </source>
</evidence>
<dbReference type="EMBL" id="MCFC01000050">
    <property type="protein sequence ID" value="ORY26158.1"/>
    <property type="molecule type" value="Genomic_DNA"/>
</dbReference>
<feature type="domain" description="Tyrosine-protein phosphatase" evidence="4">
    <location>
        <begin position="673"/>
        <end position="905"/>
    </location>
</feature>
<feature type="compositionally biased region" description="Polar residues" evidence="3">
    <location>
        <begin position="497"/>
        <end position="516"/>
    </location>
</feature>
<dbReference type="InterPro" id="IPR029021">
    <property type="entry name" value="Prot-tyrosine_phosphatase-like"/>
</dbReference>
<dbReference type="GO" id="GO:0004725">
    <property type="term" value="F:protein tyrosine phosphatase activity"/>
    <property type="evidence" value="ECO:0007669"/>
    <property type="project" value="UniProtKB-EC"/>
</dbReference>
<feature type="compositionally biased region" description="Pro residues" evidence="3">
    <location>
        <begin position="118"/>
        <end position="134"/>
    </location>
</feature>
<dbReference type="InterPro" id="IPR036873">
    <property type="entry name" value="Rhodanese-like_dom_sf"/>
</dbReference>
<evidence type="ECO:0000313" key="8">
    <source>
        <dbReference type="Proteomes" id="UP000193986"/>
    </source>
</evidence>
<evidence type="ECO:0000256" key="2">
    <source>
        <dbReference type="ARBA" id="ARBA00013064"/>
    </source>
</evidence>
<dbReference type="OrthoDB" id="6058203at2759"/>
<dbReference type="Pfam" id="PF00102">
    <property type="entry name" value="Y_phosphatase"/>
    <property type="match status" value="2"/>
</dbReference>
<dbReference type="EC" id="3.1.3.48" evidence="2"/>
<feature type="compositionally biased region" description="Basic and acidic residues" evidence="3">
    <location>
        <begin position="991"/>
        <end position="1001"/>
    </location>
</feature>
<dbReference type="Proteomes" id="UP000193986">
    <property type="component" value="Unassembled WGS sequence"/>
</dbReference>
<feature type="compositionally biased region" description="Polar residues" evidence="3">
    <location>
        <begin position="1023"/>
        <end position="1037"/>
    </location>
</feature>
<feature type="compositionally biased region" description="Pro residues" evidence="3">
    <location>
        <begin position="151"/>
        <end position="167"/>
    </location>
</feature>
<sequence>MVRTSGVSLGNQSIISAVDYFTPAQAEMEVEEAEIKKHHHGQKTPPNGVTAFTFTFPPTGSSSTTTQSSSSSSTTHSAIAEASSSSSSPNSSAARRRSAAPTSIPNFPSANEHRIPQPAIPYSPSPSATPPPSSPFRSPTATPPHHHHPPRQAPIPPQPFFPGPSGAPSPWHALAASSGAPTPSLDGPGRSSPHLGYPFERLNIDGSWSGGNLWGDGAQGRRASADPQVASPGMSPMGPIHAGMSREHLAKYKNLHKAKGKDENESMETQHSTKPPLPANLARRRASLSKASTLSPPLAHTAKSPSPLASSTTSPSPGPSHIQPISPAALQPLLSLPSTLILDLRAPSAFQYAHLPSALSLSVPSTLLRRPAFSLEKLVAMLSPPASTEVGKWREKSDIVLIDGDAGSAPETGILHGLASKFQREEFSGKVWFLKGGQKAAEVSGLEMVSDLDVAAVEPEVQQNGGLVGGRLTKLAFQSASTKHKRPTGLQLPPTNPGLNIQANPFASLPTTTSTERPPRGGDMSMSSLATSVHSSSQGSPVKLQPANPFFDNIRQNLELSHGGITERIPLALSTVVTRRAHELPPWLAELVTMSEKEQMDRLADEFYHIELGEQKRLQAVMDWHSQGSGVAIPSTVLSHLKGGEESDNGGEVHSFHGDFPFSITAGVERGTKNRYKNIWPYEYSRVRLDTPCDDDSDYINASFVQPRGTSRRYIATQGPLDATYRDFWTLVWEQHVRVIVMLTKQYEGGLLKCGNYWEDQHYGHIKIHLISESGGKDTAPAPQQTSGFDFGFAGAAPSTPISHADAENIRRVFVISHDRYPSESRTIIQIQCTSWPDFDVPESPEVLLALMRDVDNAQEEMCGTELEDYGRAEQPPVLVHCSAGVGRTGSFIVTDAIADGLKRERKLARRHSAESSELSSAASVSRFGDNDANGSGSSVRPGAVPIPGAQGSSPQTSVFASVMTSTPGSSSLLGSGSSFLDAKHGEKMDLDSAPKVDDRFSRHRGSTVESIESEHGPDRRPSLTSAFGSSEKSAFGSSEKLPTDGLHKDLGRAMPITKSSARHRTPSPLSEIEGSPIATVLESMRVQRMSLVQSLRQYLFVHRVIVHHYLAMIDEEAAAASDELHVKRRASPTGGARLTKRSSFKKMRPAGMEGISTTSPSSPSGKVRTRSKLASSAEPDNM</sequence>
<dbReference type="Gene3D" id="3.40.250.10">
    <property type="entry name" value="Rhodanese-like domain"/>
    <property type="match status" value="1"/>
</dbReference>
<dbReference type="PANTHER" id="PTHR19134">
    <property type="entry name" value="RECEPTOR-TYPE TYROSINE-PROTEIN PHOSPHATASE"/>
    <property type="match status" value="1"/>
</dbReference>
<dbReference type="SMART" id="SM00404">
    <property type="entry name" value="PTPc_motif"/>
    <property type="match status" value="1"/>
</dbReference>
<feature type="compositionally biased region" description="Basic and acidic residues" evidence="3">
    <location>
        <begin position="1042"/>
        <end position="1051"/>
    </location>
</feature>
<feature type="compositionally biased region" description="Polar residues" evidence="3">
    <location>
        <begin position="525"/>
        <end position="540"/>
    </location>
</feature>
<accession>A0A1Y2AU90</accession>
<protein>
    <recommendedName>
        <fullName evidence="2">protein-tyrosine-phosphatase</fullName>
        <ecNumber evidence="2">3.1.3.48</ecNumber>
    </recommendedName>
</protein>
<feature type="region of interest" description="Disordered" evidence="3">
    <location>
        <begin position="909"/>
        <end position="974"/>
    </location>
</feature>
<feature type="compositionally biased region" description="Basic and acidic residues" evidence="3">
    <location>
        <begin position="1013"/>
        <end position="1022"/>
    </location>
</feature>
<evidence type="ECO:0000259" key="4">
    <source>
        <dbReference type="PROSITE" id="PS50055"/>
    </source>
</evidence>
<dbReference type="PROSITE" id="PS50056">
    <property type="entry name" value="TYR_PHOSPHATASE_2"/>
    <property type="match status" value="1"/>
</dbReference>
<keyword evidence="8" id="KW-1185">Reference proteome</keyword>
<comment type="caution">
    <text evidence="7">The sequence shown here is derived from an EMBL/GenBank/DDBJ whole genome shotgun (WGS) entry which is preliminary data.</text>
</comment>
<dbReference type="InterPro" id="IPR001763">
    <property type="entry name" value="Rhodanese-like_dom"/>
</dbReference>
<dbReference type="PRINTS" id="PR00700">
    <property type="entry name" value="PRTYPHPHTASE"/>
</dbReference>
<evidence type="ECO:0000313" key="7">
    <source>
        <dbReference type="EMBL" id="ORY26158.1"/>
    </source>
</evidence>